<protein>
    <submittedName>
        <fullName evidence="1">Uncharacterized protein</fullName>
    </submittedName>
</protein>
<accession>A0ABN8ZAI0</accession>
<gene>
    <name evidence="1" type="ORF">MRATA1EN1_LOCUS19874</name>
</gene>
<name>A0ABN8ZAI0_RANTA</name>
<reference evidence="1" key="1">
    <citation type="submission" date="2023-04" db="EMBL/GenBank/DDBJ databases">
        <authorList>
            <consortium name="ELIXIR-Norway"/>
        </authorList>
    </citation>
    <scope>NUCLEOTIDE SEQUENCE [LARGE SCALE GENOMIC DNA]</scope>
</reference>
<evidence type="ECO:0000313" key="2">
    <source>
        <dbReference type="Proteomes" id="UP001176941"/>
    </source>
</evidence>
<dbReference type="EMBL" id="OX459939">
    <property type="protein sequence ID" value="CAI9170912.1"/>
    <property type="molecule type" value="Genomic_DNA"/>
</dbReference>
<organism evidence="1 2">
    <name type="scientific">Rangifer tarandus platyrhynchus</name>
    <name type="common">Svalbard reindeer</name>
    <dbReference type="NCBI Taxonomy" id="3082113"/>
    <lineage>
        <taxon>Eukaryota</taxon>
        <taxon>Metazoa</taxon>
        <taxon>Chordata</taxon>
        <taxon>Craniata</taxon>
        <taxon>Vertebrata</taxon>
        <taxon>Euteleostomi</taxon>
        <taxon>Mammalia</taxon>
        <taxon>Eutheria</taxon>
        <taxon>Laurasiatheria</taxon>
        <taxon>Artiodactyla</taxon>
        <taxon>Ruminantia</taxon>
        <taxon>Pecora</taxon>
        <taxon>Cervidae</taxon>
        <taxon>Odocoileinae</taxon>
        <taxon>Rangifer</taxon>
    </lineage>
</organism>
<keyword evidence="2" id="KW-1185">Reference proteome</keyword>
<proteinExistence type="predicted"/>
<evidence type="ECO:0000313" key="1">
    <source>
        <dbReference type="EMBL" id="CAI9170912.1"/>
    </source>
</evidence>
<sequence length="124" mass="13823">MLELCLWSDWGAQVELGLGTFSSFEERERMQAFYRVLATPSRKSSVLPNDSDASRLFILHCFSQRSHTAVESCFTFYSCTSTCTMLAHSKTREILLISGVEQKNYYACVPLGLTGNCTVTSSGI</sequence>
<dbReference type="Proteomes" id="UP001176941">
    <property type="component" value="Chromosome 3"/>
</dbReference>